<dbReference type="AlphaFoldDB" id="A0A6N9YSR6"/>
<feature type="domain" description="SGNH hydrolase-type esterase N-terminal" evidence="2">
    <location>
        <begin position="27"/>
        <end position="162"/>
    </location>
</feature>
<evidence type="ECO:0008006" key="5">
    <source>
        <dbReference type="Google" id="ProtNLM"/>
    </source>
</evidence>
<feature type="domain" description="SGNH hydrolase-type esterase" evidence="1">
    <location>
        <begin position="173"/>
        <end position="348"/>
    </location>
</feature>
<gene>
    <name evidence="3" type="ORF">G1H11_21355</name>
</gene>
<dbReference type="InterPro" id="IPR013830">
    <property type="entry name" value="SGNH_hydro"/>
</dbReference>
<keyword evidence="4" id="KW-1185">Reference proteome</keyword>
<dbReference type="Gene3D" id="3.40.50.1110">
    <property type="entry name" value="SGNH hydrolase"/>
    <property type="match status" value="1"/>
</dbReference>
<dbReference type="Proteomes" id="UP000469185">
    <property type="component" value="Unassembled WGS sequence"/>
</dbReference>
<dbReference type="Gene3D" id="2.60.120.260">
    <property type="entry name" value="Galactose-binding domain-like"/>
    <property type="match status" value="1"/>
</dbReference>
<accession>A0A6N9YSR6</accession>
<name>A0A6N9YSR6_9ACTN</name>
<evidence type="ECO:0000259" key="1">
    <source>
        <dbReference type="Pfam" id="PF14606"/>
    </source>
</evidence>
<dbReference type="SUPFAM" id="SSF52266">
    <property type="entry name" value="SGNH hydrolase"/>
    <property type="match status" value="1"/>
</dbReference>
<reference evidence="3 4" key="1">
    <citation type="submission" date="2020-02" db="EMBL/GenBank/DDBJ databases">
        <authorList>
            <person name="Li X.-J."/>
            <person name="Feng X.-M."/>
        </authorList>
    </citation>
    <scope>NUCLEOTIDE SEQUENCE [LARGE SCALE GENOMIC DNA]</scope>
    <source>
        <strain evidence="3 4">CGMCC 4.7225</strain>
    </source>
</reference>
<dbReference type="EMBL" id="JAAGOB010000014">
    <property type="protein sequence ID" value="NED97849.1"/>
    <property type="molecule type" value="Genomic_DNA"/>
</dbReference>
<dbReference type="InterPro" id="IPR036514">
    <property type="entry name" value="SGNH_hydro_sf"/>
</dbReference>
<proteinExistence type="predicted"/>
<dbReference type="Pfam" id="PF14607">
    <property type="entry name" value="GxDLY"/>
    <property type="match status" value="1"/>
</dbReference>
<comment type="caution">
    <text evidence="3">The sequence shown here is derived from an EMBL/GenBank/DDBJ whole genome shotgun (WGS) entry which is preliminary data.</text>
</comment>
<dbReference type="RefSeq" id="WP_163820641.1">
    <property type="nucleotide sequence ID" value="NZ_JAAGOB010000014.1"/>
</dbReference>
<evidence type="ECO:0000259" key="2">
    <source>
        <dbReference type="Pfam" id="PF14607"/>
    </source>
</evidence>
<dbReference type="InterPro" id="IPR032740">
    <property type="entry name" value="GxDLY"/>
</dbReference>
<evidence type="ECO:0000313" key="3">
    <source>
        <dbReference type="EMBL" id="NED97849.1"/>
    </source>
</evidence>
<sequence>MCNIQAGDACQALPGRLRWVRFGEPEGRGWRCPAAERLTDRLPARAERMVPKPVWNLSRHASGLYYRFRTDAREIGVRWTLPAGPIASPHMSALSVSGVDLYTEDEHGRLRFAAAGLPHRPGEQTCLLIDGIAHKPKREYRLYLPMYNRADDVAVGVDPGARLELSPPDPAPPVVHYGSSIVQGSAASRPGMSVPAILGRRIGRPVINLGLSGSAKMEISLAVLIAEIDAALFVVDALPNMTAKHVADRAEPFIRHLRERRPDVPILLVEDRTRTDAWWRPDAMDDHAAKRAELRSVYRRLVEQGDRRLLYLDHDGMVGRDGDGTVDGSHPTDLGAHHMLQRLEPIVRSALEHAGLTHEPAT</sequence>
<dbReference type="Pfam" id="PF14606">
    <property type="entry name" value="Lipase_GDSL_3"/>
    <property type="match status" value="1"/>
</dbReference>
<protein>
    <recommendedName>
        <fullName evidence="5">Hydrolase</fullName>
    </recommendedName>
</protein>
<organism evidence="3 4">
    <name type="scientific">Phytoactinopolyspora alkaliphila</name>
    <dbReference type="NCBI Taxonomy" id="1783498"/>
    <lineage>
        <taxon>Bacteria</taxon>
        <taxon>Bacillati</taxon>
        <taxon>Actinomycetota</taxon>
        <taxon>Actinomycetes</taxon>
        <taxon>Jiangellales</taxon>
        <taxon>Jiangellaceae</taxon>
        <taxon>Phytoactinopolyspora</taxon>
    </lineage>
</organism>
<evidence type="ECO:0000313" key="4">
    <source>
        <dbReference type="Proteomes" id="UP000469185"/>
    </source>
</evidence>